<dbReference type="GO" id="GO:0003677">
    <property type="term" value="F:DNA binding"/>
    <property type="evidence" value="ECO:0007669"/>
    <property type="project" value="UniProtKB-KW"/>
</dbReference>
<dbReference type="SUPFAM" id="SSF56731">
    <property type="entry name" value="DNA primase core"/>
    <property type="match status" value="1"/>
</dbReference>
<evidence type="ECO:0000256" key="12">
    <source>
        <dbReference type="PIRSR" id="PIRSR002811-1"/>
    </source>
</evidence>
<protein>
    <submittedName>
        <fullName evidence="15">DNA primase</fullName>
    </submittedName>
</protein>
<dbReference type="Pfam" id="PF13155">
    <property type="entry name" value="Toprim_2"/>
    <property type="match status" value="1"/>
</dbReference>
<dbReference type="STRING" id="1798473.A3G50_00545"/>
<evidence type="ECO:0000256" key="5">
    <source>
        <dbReference type="ARBA" id="ARBA00022705"/>
    </source>
</evidence>
<evidence type="ECO:0000256" key="13">
    <source>
        <dbReference type="SAM" id="Coils"/>
    </source>
</evidence>
<comment type="caution">
    <text evidence="15">The sequence shown here is derived from an EMBL/GenBank/DDBJ whole genome shotgun (WGS) entry which is preliminary data.</text>
</comment>
<dbReference type="PROSITE" id="PS50880">
    <property type="entry name" value="TOPRIM"/>
    <property type="match status" value="1"/>
</dbReference>
<dbReference type="EMBL" id="MFKM01000036">
    <property type="protein sequence ID" value="OGG42843.1"/>
    <property type="molecule type" value="Genomic_DNA"/>
</dbReference>
<dbReference type="InterPro" id="IPR037068">
    <property type="entry name" value="DNA_primase_core_N_sf"/>
</dbReference>
<dbReference type="InterPro" id="IPR002694">
    <property type="entry name" value="Znf_CHC2"/>
</dbReference>
<dbReference type="InterPro" id="IPR006171">
    <property type="entry name" value="TOPRIM_dom"/>
</dbReference>
<dbReference type="Gene3D" id="3.90.980.10">
    <property type="entry name" value="DNA primase, catalytic core, N-terminal domain"/>
    <property type="match status" value="1"/>
</dbReference>
<organism evidence="15 16">
    <name type="scientific">Candidatus Jorgensenbacteria bacterium RIFCSPLOWO2_12_FULL_42_11</name>
    <dbReference type="NCBI Taxonomy" id="1798473"/>
    <lineage>
        <taxon>Bacteria</taxon>
        <taxon>Candidatus Joergenseniibacteriota</taxon>
    </lineage>
</organism>
<evidence type="ECO:0000256" key="1">
    <source>
        <dbReference type="ARBA" id="ARBA00022478"/>
    </source>
</evidence>
<accession>A0A1F6C198</accession>
<keyword evidence="1" id="KW-0240">DNA-directed RNA polymerase</keyword>
<dbReference type="GO" id="GO:0006269">
    <property type="term" value="P:DNA replication, synthesis of primer"/>
    <property type="evidence" value="ECO:0007669"/>
    <property type="project" value="UniProtKB-KW"/>
</dbReference>
<gene>
    <name evidence="15" type="ORF">A3G50_00545</name>
</gene>
<dbReference type="PANTHER" id="PTHR30313:SF2">
    <property type="entry name" value="DNA PRIMASE"/>
    <property type="match status" value="1"/>
</dbReference>
<reference evidence="15 16" key="1">
    <citation type="journal article" date="2016" name="Nat. Commun.">
        <title>Thousands of microbial genomes shed light on interconnected biogeochemical processes in an aquifer system.</title>
        <authorList>
            <person name="Anantharaman K."/>
            <person name="Brown C.T."/>
            <person name="Hug L.A."/>
            <person name="Sharon I."/>
            <person name="Castelle C.J."/>
            <person name="Probst A.J."/>
            <person name="Thomas B.C."/>
            <person name="Singh A."/>
            <person name="Wilkins M.J."/>
            <person name="Karaoz U."/>
            <person name="Brodie E.L."/>
            <person name="Williams K.H."/>
            <person name="Hubbard S.S."/>
            <person name="Banfield J.F."/>
        </authorList>
    </citation>
    <scope>NUCLEOTIDE SEQUENCE [LARGE SCALE GENOMIC DNA]</scope>
</reference>
<keyword evidence="2" id="KW-0639">Primosome</keyword>
<evidence type="ECO:0000256" key="7">
    <source>
        <dbReference type="ARBA" id="ARBA00022771"/>
    </source>
</evidence>
<dbReference type="InterPro" id="IPR013264">
    <property type="entry name" value="DNAG_N"/>
</dbReference>
<dbReference type="Pfam" id="PF08275">
    <property type="entry name" value="DNAG_N"/>
    <property type="match status" value="1"/>
</dbReference>
<name>A0A1F6C198_9BACT</name>
<dbReference type="InterPro" id="IPR034151">
    <property type="entry name" value="TOPRIM_DnaG_bac"/>
</dbReference>
<comment type="cofactor">
    <cofactor evidence="12">
        <name>Zn(2+)</name>
        <dbReference type="ChEBI" id="CHEBI:29105"/>
    </cofactor>
    <text evidence="12">Binds 1 zinc ion per monomer.</text>
</comment>
<dbReference type="SMART" id="SM00493">
    <property type="entry name" value="TOPRIM"/>
    <property type="match status" value="1"/>
</dbReference>
<dbReference type="PANTHER" id="PTHR30313">
    <property type="entry name" value="DNA PRIMASE"/>
    <property type="match status" value="1"/>
</dbReference>
<evidence type="ECO:0000259" key="14">
    <source>
        <dbReference type="PROSITE" id="PS50880"/>
    </source>
</evidence>
<feature type="non-terminal residue" evidence="15">
    <location>
        <position position="571"/>
    </location>
</feature>
<keyword evidence="4" id="KW-0548">Nucleotidyltransferase</keyword>
<keyword evidence="7 12" id="KW-0863">Zinc-finger</keyword>
<evidence type="ECO:0000256" key="10">
    <source>
        <dbReference type="ARBA" id="ARBA00023125"/>
    </source>
</evidence>
<dbReference type="InterPro" id="IPR050219">
    <property type="entry name" value="DnaG_primase"/>
</dbReference>
<dbReference type="GO" id="GO:0000428">
    <property type="term" value="C:DNA-directed RNA polymerase complex"/>
    <property type="evidence" value="ECO:0007669"/>
    <property type="project" value="UniProtKB-KW"/>
</dbReference>
<evidence type="ECO:0000256" key="6">
    <source>
        <dbReference type="ARBA" id="ARBA00022723"/>
    </source>
</evidence>
<dbReference type="SMART" id="SM00400">
    <property type="entry name" value="ZnF_CHCC"/>
    <property type="match status" value="1"/>
</dbReference>
<evidence type="ECO:0000256" key="2">
    <source>
        <dbReference type="ARBA" id="ARBA00022515"/>
    </source>
</evidence>
<keyword evidence="10" id="KW-0238">DNA-binding</keyword>
<dbReference type="Gene3D" id="3.40.1360.10">
    <property type="match status" value="1"/>
</dbReference>
<dbReference type="GO" id="GO:1990077">
    <property type="term" value="C:primosome complex"/>
    <property type="evidence" value="ECO:0007669"/>
    <property type="project" value="UniProtKB-KW"/>
</dbReference>
<dbReference type="Proteomes" id="UP000176633">
    <property type="component" value="Unassembled WGS sequence"/>
</dbReference>
<keyword evidence="13" id="KW-0175">Coiled coil</keyword>
<dbReference type="NCBIfam" id="TIGR01391">
    <property type="entry name" value="dnaG"/>
    <property type="match status" value="1"/>
</dbReference>
<dbReference type="CDD" id="cd03364">
    <property type="entry name" value="TOPRIM_DnaG_primases"/>
    <property type="match status" value="1"/>
</dbReference>
<dbReference type="Gene3D" id="3.90.580.10">
    <property type="entry name" value="Zinc finger, CHC2-type domain"/>
    <property type="match status" value="1"/>
</dbReference>
<dbReference type="GO" id="GO:0003899">
    <property type="term" value="F:DNA-directed RNA polymerase activity"/>
    <property type="evidence" value="ECO:0007669"/>
    <property type="project" value="InterPro"/>
</dbReference>
<dbReference type="GO" id="GO:0008270">
    <property type="term" value="F:zinc ion binding"/>
    <property type="evidence" value="ECO:0007669"/>
    <property type="project" value="UniProtKB-KW"/>
</dbReference>
<dbReference type="InterPro" id="IPR006295">
    <property type="entry name" value="DNA_primase_DnaG"/>
</dbReference>
<keyword evidence="3" id="KW-0808">Transferase</keyword>
<keyword evidence="5" id="KW-0235">DNA replication</keyword>
<dbReference type="AlphaFoldDB" id="A0A1F6C198"/>
<dbReference type="SUPFAM" id="SSF57783">
    <property type="entry name" value="Zinc beta-ribbon"/>
    <property type="match status" value="1"/>
</dbReference>
<evidence type="ECO:0000313" key="16">
    <source>
        <dbReference type="Proteomes" id="UP000176633"/>
    </source>
</evidence>
<dbReference type="InterPro" id="IPR030846">
    <property type="entry name" value="DnaG_bac"/>
</dbReference>
<dbReference type="FunFam" id="3.90.580.10:FF:000001">
    <property type="entry name" value="DNA primase"/>
    <property type="match status" value="1"/>
</dbReference>
<keyword evidence="8 12" id="KW-0862">Zinc</keyword>
<evidence type="ECO:0000256" key="3">
    <source>
        <dbReference type="ARBA" id="ARBA00022679"/>
    </source>
</evidence>
<dbReference type="InterPro" id="IPR036977">
    <property type="entry name" value="DNA_primase_Znf_CHC2"/>
</dbReference>
<evidence type="ECO:0000256" key="11">
    <source>
        <dbReference type="ARBA" id="ARBA00023163"/>
    </source>
</evidence>
<evidence type="ECO:0000256" key="9">
    <source>
        <dbReference type="ARBA" id="ARBA00022842"/>
    </source>
</evidence>
<dbReference type="PIRSF" id="PIRSF002811">
    <property type="entry name" value="DnaG"/>
    <property type="match status" value="1"/>
</dbReference>
<keyword evidence="6 12" id="KW-0479">Metal-binding</keyword>
<dbReference type="GO" id="GO:0005737">
    <property type="term" value="C:cytoplasm"/>
    <property type="evidence" value="ECO:0007669"/>
    <property type="project" value="TreeGrafter"/>
</dbReference>
<dbReference type="HAMAP" id="MF_00974">
    <property type="entry name" value="DNA_primase_DnaG"/>
    <property type="match status" value="1"/>
</dbReference>
<keyword evidence="11" id="KW-0804">Transcription</keyword>
<evidence type="ECO:0000313" key="15">
    <source>
        <dbReference type="EMBL" id="OGG42843.1"/>
    </source>
</evidence>
<evidence type="ECO:0000256" key="8">
    <source>
        <dbReference type="ARBA" id="ARBA00022833"/>
    </source>
</evidence>
<dbReference type="Pfam" id="PF01807">
    <property type="entry name" value="Zn_ribbon_DnaG"/>
    <property type="match status" value="1"/>
</dbReference>
<sequence length="571" mass="65315">MLTPLEEIKAKIDIVDFIRSYIPVHPAGKNFKALCPFHQEKTPSFIISPERQIWHCFGSCGEGGDIIKFLMKYENLEFYEALRVLAEKAGIELKRLNLQDQKEFNVLYEINEKAKIFFKEQLVKFPAAPDYLKKRALLQSTIEEFEIGFAPAGGENLVLYLINLGYNINDIAKAGLAIKTEKGKYLDRFYNRIMFPIYNNFGKTIGFTGRILPNFENSEIGKYVNSPETPLFNKSRVLYGFHKTKSEIGHSKTAFLVEGQMDFLMAWQSGIKNAVAASGTALGQDQLKNLKRLADNLIVSFDKDEAGVKALERGLDLFNDFDFNVKALDLNGYKDPAEAVKEDPDYLKAALKRTQPAFVCLFDFYLNNNLDWPAKKHNVRHLLARIKTIKSAIEQSHWLKELSLKSGIEEKILAHELNTVKTKTNVSTGAEETESKEIIKPSRLDLLCQKLLSLVLSKPEFLQVIAQSRDYFPTNWQKILDDPALLLKNGKQNEIVSFLDLHSTYEFSDFDDLALKKELQELIKQLKIESRKNQGRQLQEEIKSAHKNNDKNSLDDLLKKFQTNSQEINNL</sequence>
<feature type="zinc finger region" description="CHC2-type" evidence="12">
    <location>
        <begin position="35"/>
        <end position="60"/>
    </location>
</feature>
<feature type="domain" description="Toprim" evidence="14">
    <location>
        <begin position="252"/>
        <end position="333"/>
    </location>
</feature>
<proteinExistence type="inferred from homology"/>
<feature type="coiled-coil region" evidence="13">
    <location>
        <begin position="516"/>
        <end position="548"/>
    </location>
</feature>
<evidence type="ECO:0000256" key="4">
    <source>
        <dbReference type="ARBA" id="ARBA00022695"/>
    </source>
</evidence>
<keyword evidence="9" id="KW-0460">Magnesium</keyword>